<dbReference type="Pfam" id="PF00903">
    <property type="entry name" value="Glyoxalase"/>
    <property type="match status" value="1"/>
</dbReference>
<protein>
    <submittedName>
        <fullName evidence="2">VOC family protein</fullName>
    </submittedName>
</protein>
<evidence type="ECO:0000313" key="2">
    <source>
        <dbReference type="EMBL" id="MDR5896449.1"/>
    </source>
</evidence>
<keyword evidence="3" id="KW-1185">Reference proteome</keyword>
<reference evidence="2 3" key="1">
    <citation type="submission" date="2023-04" db="EMBL/GenBank/DDBJ databases">
        <title>A long-awaited taxogenomic arrangement of the family Halomonadaceae.</title>
        <authorList>
            <person name="De La Haba R."/>
            <person name="Chuvochina M."/>
            <person name="Wittouck S."/>
            <person name="Arahal D.R."/>
            <person name="Sanchez-Porro C."/>
            <person name="Hugenholtz P."/>
            <person name="Ventosa A."/>
        </authorList>
    </citation>
    <scope>NUCLEOTIDE SEQUENCE [LARGE SCALE GENOMIC DNA]</scope>
    <source>
        <strain evidence="2 3">DSM 22428</strain>
    </source>
</reference>
<dbReference type="RefSeq" id="WP_251594075.1">
    <property type="nucleotide sequence ID" value="NZ_JAMLJI010000003.1"/>
</dbReference>
<organism evidence="2 3">
    <name type="scientific">Larsenimonas suaedae</name>
    <dbReference type="NCBI Taxonomy" id="1851019"/>
    <lineage>
        <taxon>Bacteria</taxon>
        <taxon>Pseudomonadati</taxon>
        <taxon>Pseudomonadota</taxon>
        <taxon>Gammaproteobacteria</taxon>
        <taxon>Oceanospirillales</taxon>
        <taxon>Halomonadaceae</taxon>
        <taxon>Larsenimonas</taxon>
    </lineage>
</organism>
<proteinExistence type="predicted"/>
<gene>
    <name evidence="2" type="ORF">QC825_10230</name>
</gene>
<dbReference type="Gene3D" id="3.10.180.10">
    <property type="entry name" value="2,3-Dihydroxybiphenyl 1,2-Dioxygenase, domain 1"/>
    <property type="match status" value="1"/>
</dbReference>
<dbReference type="PANTHER" id="PTHR21366">
    <property type="entry name" value="GLYOXALASE FAMILY PROTEIN"/>
    <property type="match status" value="1"/>
</dbReference>
<name>A0ABU1GWM4_9GAMM</name>
<dbReference type="SUPFAM" id="SSF54593">
    <property type="entry name" value="Glyoxalase/Bleomycin resistance protein/Dihydroxybiphenyl dioxygenase"/>
    <property type="match status" value="1"/>
</dbReference>
<dbReference type="InterPro" id="IPR037523">
    <property type="entry name" value="VOC_core"/>
</dbReference>
<dbReference type="PROSITE" id="PS51819">
    <property type="entry name" value="VOC"/>
    <property type="match status" value="1"/>
</dbReference>
<sequence>MLTRLDHLVLNVRDIERTVDFYTRVLGFEVRYGDNGRTALVTGDLQIKLHGPDFEATPKANAPASGSMDLCFITTLDDDELTRHFDTLDVALEEGPVHRHGAAGALVSYYLRDPDGNLIELARPRRTADSV</sequence>
<dbReference type="Proteomes" id="UP001269375">
    <property type="component" value="Unassembled WGS sequence"/>
</dbReference>
<dbReference type="InterPro" id="IPR004360">
    <property type="entry name" value="Glyas_Fos-R_dOase_dom"/>
</dbReference>
<accession>A0ABU1GWM4</accession>
<dbReference type="EMBL" id="JARWAO010000005">
    <property type="protein sequence ID" value="MDR5896449.1"/>
    <property type="molecule type" value="Genomic_DNA"/>
</dbReference>
<dbReference type="PANTHER" id="PTHR21366:SF14">
    <property type="entry name" value="GLYOXALASE DOMAIN-CONTAINING PROTEIN 5"/>
    <property type="match status" value="1"/>
</dbReference>
<dbReference type="InterPro" id="IPR029068">
    <property type="entry name" value="Glyas_Bleomycin-R_OHBP_Dase"/>
</dbReference>
<feature type="domain" description="VOC" evidence="1">
    <location>
        <begin position="4"/>
        <end position="124"/>
    </location>
</feature>
<evidence type="ECO:0000313" key="3">
    <source>
        <dbReference type="Proteomes" id="UP001269375"/>
    </source>
</evidence>
<evidence type="ECO:0000259" key="1">
    <source>
        <dbReference type="PROSITE" id="PS51819"/>
    </source>
</evidence>
<comment type="caution">
    <text evidence="2">The sequence shown here is derived from an EMBL/GenBank/DDBJ whole genome shotgun (WGS) entry which is preliminary data.</text>
</comment>
<dbReference type="InterPro" id="IPR050383">
    <property type="entry name" value="GlyoxalaseI/FosfomycinResist"/>
</dbReference>